<proteinExistence type="predicted"/>
<dbReference type="OrthoDB" id="66881at2759"/>
<comment type="caution">
    <text evidence="1">The sequence shown here is derived from an EMBL/GenBank/DDBJ whole genome shotgun (WGS) entry which is preliminary data.</text>
</comment>
<dbReference type="Proteomes" id="UP000499080">
    <property type="component" value="Unassembled WGS sequence"/>
</dbReference>
<evidence type="ECO:0000313" key="1">
    <source>
        <dbReference type="EMBL" id="GBN38514.1"/>
    </source>
</evidence>
<dbReference type="EMBL" id="BGPR01127983">
    <property type="protein sequence ID" value="GBN38514.1"/>
    <property type="molecule type" value="Genomic_DNA"/>
</dbReference>
<evidence type="ECO:0000313" key="2">
    <source>
        <dbReference type="Proteomes" id="UP000499080"/>
    </source>
</evidence>
<gene>
    <name evidence="1" type="ORF">AVEN_93342_1</name>
</gene>
<keyword evidence="2" id="KW-1185">Reference proteome</keyword>
<protein>
    <submittedName>
        <fullName evidence="1">Uncharacterized protein</fullName>
    </submittedName>
</protein>
<organism evidence="1 2">
    <name type="scientific">Araneus ventricosus</name>
    <name type="common">Orbweaver spider</name>
    <name type="synonym">Epeira ventricosa</name>
    <dbReference type="NCBI Taxonomy" id="182803"/>
    <lineage>
        <taxon>Eukaryota</taxon>
        <taxon>Metazoa</taxon>
        <taxon>Ecdysozoa</taxon>
        <taxon>Arthropoda</taxon>
        <taxon>Chelicerata</taxon>
        <taxon>Arachnida</taxon>
        <taxon>Araneae</taxon>
        <taxon>Araneomorphae</taxon>
        <taxon>Entelegynae</taxon>
        <taxon>Araneoidea</taxon>
        <taxon>Araneidae</taxon>
        <taxon>Araneus</taxon>
    </lineage>
</organism>
<sequence length="78" mass="9235">MKNHAEVRLVYEHDGVPPYRVFALIRLFNTCTWTCIDYDSLRNFQTTVEPRVSELIGLWVLCEREQKELATIHIVEQV</sequence>
<reference evidence="1 2" key="1">
    <citation type="journal article" date="2019" name="Sci. Rep.">
        <title>Orb-weaving spider Araneus ventricosus genome elucidates the spidroin gene catalogue.</title>
        <authorList>
            <person name="Kono N."/>
            <person name="Nakamura H."/>
            <person name="Ohtoshi R."/>
            <person name="Moran D.A.P."/>
            <person name="Shinohara A."/>
            <person name="Yoshida Y."/>
            <person name="Fujiwara M."/>
            <person name="Mori M."/>
            <person name="Tomita M."/>
            <person name="Arakawa K."/>
        </authorList>
    </citation>
    <scope>NUCLEOTIDE SEQUENCE [LARGE SCALE GENOMIC DNA]</scope>
</reference>
<name>A0A4Y2NIA1_ARAVE</name>
<dbReference type="AlphaFoldDB" id="A0A4Y2NIA1"/>
<accession>A0A4Y2NIA1</accession>